<feature type="domain" description="SH3b" evidence="1">
    <location>
        <begin position="15"/>
        <end position="86"/>
    </location>
</feature>
<evidence type="ECO:0000313" key="3">
    <source>
        <dbReference type="Proteomes" id="UP000218785"/>
    </source>
</evidence>
<dbReference type="Pfam" id="PF08239">
    <property type="entry name" value="SH3_3"/>
    <property type="match status" value="1"/>
</dbReference>
<dbReference type="RefSeq" id="WP_096574823.1">
    <property type="nucleotide sequence ID" value="NZ_CAWNJS010000001.1"/>
</dbReference>
<protein>
    <recommendedName>
        <fullName evidence="1">SH3b domain-containing protein</fullName>
    </recommendedName>
</protein>
<evidence type="ECO:0000313" key="2">
    <source>
        <dbReference type="EMBL" id="BAY97835.1"/>
    </source>
</evidence>
<dbReference type="AlphaFoldDB" id="A0A1Z4MWK3"/>
<dbReference type="PROSITE" id="PS51781">
    <property type="entry name" value="SH3B"/>
    <property type="match status" value="1"/>
</dbReference>
<organism evidence="2 3">
    <name type="scientific">Tolypothrix tenuis PCC 7101</name>
    <dbReference type="NCBI Taxonomy" id="231146"/>
    <lineage>
        <taxon>Bacteria</taxon>
        <taxon>Bacillati</taxon>
        <taxon>Cyanobacteriota</taxon>
        <taxon>Cyanophyceae</taxon>
        <taxon>Nostocales</taxon>
        <taxon>Tolypothrichaceae</taxon>
        <taxon>Tolypothrix</taxon>
    </lineage>
</organism>
<evidence type="ECO:0000259" key="1">
    <source>
        <dbReference type="PROSITE" id="PS51781"/>
    </source>
</evidence>
<dbReference type="KEGG" id="ttq:NIES37_17820"/>
<proteinExistence type="predicted"/>
<keyword evidence="3" id="KW-1185">Reference proteome</keyword>
<dbReference type="InterPro" id="IPR003646">
    <property type="entry name" value="SH3-like_bac-type"/>
</dbReference>
<accession>A0A1Z4MWK3</accession>
<name>A0A1Z4MWK3_9CYAN</name>
<sequence length="198" mass="21927">MTNSNQILSSEGILKTNSTSTSVVNIRSAPVIKEGNVIRQGKSGDRVKILDKQKPSGDTRTWYKVQFGKQANEVGWVREDVISVVAPTKPAPDKNPSEADTLVYFVTDTKTVRVHGKGQAYINVYDNKSETTNSAPAAKLPKTETNSLWTTYIASKDGYTYQVRFIPGADTELTIIQNNKVVLQQKGFRADGIEYRPK</sequence>
<dbReference type="Gene3D" id="2.30.30.40">
    <property type="entry name" value="SH3 Domains"/>
    <property type="match status" value="1"/>
</dbReference>
<dbReference type="Proteomes" id="UP000218785">
    <property type="component" value="Chromosome"/>
</dbReference>
<reference evidence="2 3" key="1">
    <citation type="submission" date="2017-06" db="EMBL/GenBank/DDBJ databases">
        <title>Genome sequencing of cyanobaciteial culture collection at National Institute for Environmental Studies (NIES).</title>
        <authorList>
            <person name="Hirose Y."/>
            <person name="Shimura Y."/>
            <person name="Fujisawa T."/>
            <person name="Nakamura Y."/>
            <person name="Kawachi M."/>
        </authorList>
    </citation>
    <scope>NUCLEOTIDE SEQUENCE [LARGE SCALE GENOMIC DNA]</scope>
    <source>
        <strain evidence="2 3">NIES-37</strain>
    </source>
</reference>
<dbReference type="EMBL" id="AP018248">
    <property type="protein sequence ID" value="BAY97835.1"/>
    <property type="molecule type" value="Genomic_DNA"/>
</dbReference>
<dbReference type="SMART" id="SM00287">
    <property type="entry name" value="SH3b"/>
    <property type="match status" value="1"/>
</dbReference>
<gene>
    <name evidence="2" type="ORF">NIES37_17820</name>
</gene>